<dbReference type="Proteomes" id="UP001295444">
    <property type="component" value="Chromosome 01"/>
</dbReference>
<dbReference type="FunFam" id="3.40.309.10:FF:000003">
    <property type="entry name" value="Aldehyde dehydrogenase"/>
    <property type="match status" value="1"/>
</dbReference>
<accession>A0AAD1R983</accession>
<dbReference type="Gene3D" id="3.40.309.10">
    <property type="entry name" value="Aldehyde Dehydrogenase, Chain A, domain 2"/>
    <property type="match status" value="1"/>
</dbReference>
<sequence>MASYGEIMNGLRQSFSSGITRAVTFRLSQLEALAKLVEENEAAIFESLKKDLNKPKFEAEISELSLIRSEINLARNSLNSWMKDEHVSKNLATYFDSAFIRKDPFGVVLIISPWNYPFQLCLIPLVGAIAAGNCAVIKPSEISQNTEKLLADLLPRYLDKNCFAVVCGEAKETSQLLENKFDYIFFTGNPKVGRIIMAAAAKHLTPLTLELGGKNPCFVDDDCDIDNAAKRIVWSKFFNAGQTCLAPDYVLCSEGTRDKLLTALQGTIQAFYGDDPKLSPDLGRIISQRHFQRVCGQTDETERYIAPTLLTDVKESDPVMQEEIFGPLLPFLTVGDVEEAIRFINQREKPLATYVFSRNSQVINQFLERTASGGFCANDGLMHTTLMSLPFGGVGESGMGKYHGKFSFDTFSHHRACLLRSSGREKLNEIRYPPYNQSNLGLVLYATESKRKSWCNIQ</sequence>
<dbReference type="EMBL" id="OW240912">
    <property type="protein sequence ID" value="CAH2226303.1"/>
    <property type="molecule type" value="Genomic_DNA"/>
</dbReference>
<dbReference type="PANTHER" id="PTHR43570:SF2">
    <property type="entry name" value="ALDEHYDE DEHYDROGENASE FAMILY 3 MEMBER B1"/>
    <property type="match status" value="1"/>
</dbReference>
<evidence type="ECO:0000256" key="6">
    <source>
        <dbReference type="PROSITE-ProRule" id="PRU10007"/>
    </source>
</evidence>
<dbReference type="InterPro" id="IPR029510">
    <property type="entry name" value="Ald_DH_CS_GLU"/>
</dbReference>
<evidence type="ECO:0000256" key="1">
    <source>
        <dbReference type="ARBA" id="ARBA00009986"/>
    </source>
</evidence>
<feature type="domain" description="Aldehyde dehydrogenase" evidence="8">
    <location>
        <begin position="25"/>
        <end position="413"/>
    </location>
</feature>
<dbReference type="InterPro" id="IPR016161">
    <property type="entry name" value="Ald_DH/histidinol_DH"/>
</dbReference>
<organism evidence="9 10">
    <name type="scientific">Pelobates cultripes</name>
    <name type="common">Western spadefoot toad</name>
    <dbReference type="NCBI Taxonomy" id="61616"/>
    <lineage>
        <taxon>Eukaryota</taxon>
        <taxon>Metazoa</taxon>
        <taxon>Chordata</taxon>
        <taxon>Craniata</taxon>
        <taxon>Vertebrata</taxon>
        <taxon>Euteleostomi</taxon>
        <taxon>Amphibia</taxon>
        <taxon>Batrachia</taxon>
        <taxon>Anura</taxon>
        <taxon>Pelobatoidea</taxon>
        <taxon>Pelobatidae</taxon>
        <taxon>Pelobates</taxon>
    </lineage>
</organism>
<keyword evidence="10" id="KW-1185">Reference proteome</keyword>
<dbReference type="FunFam" id="3.40.605.10:FF:000004">
    <property type="entry name" value="Aldehyde dehydrogenase"/>
    <property type="match status" value="1"/>
</dbReference>
<evidence type="ECO:0000256" key="5">
    <source>
        <dbReference type="PIRSR" id="PIRSR036492-1"/>
    </source>
</evidence>
<dbReference type="PANTHER" id="PTHR43570">
    <property type="entry name" value="ALDEHYDE DEHYDROGENASE"/>
    <property type="match status" value="1"/>
</dbReference>
<dbReference type="PROSITE" id="PS00687">
    <property type="entry name" value="ALDEHYDE_DEHYDR_GLU"/>
    <property type="match status" value="1"/>
</dbReference>
<evidence type="ECO:0000256" key="7">
    <source>
        <dbReference type="RuleBase" id="RU003345"/>
    </source>
</evidence>
<dbReference type="Pfam" id="PF00171">
    <property type="entry name" value="Aldedh"/>
    <property type="match status" value="1"/>
</dbReference>
<evidence type="ECO:0000259" key="8">
    <source>
        <dbReference type="Pfam" id="PF00171"/>
    </source>
</evidence>
<dbReference type="AlphaFoldDB" id="A0AAD1R983"/>
<evidence type="ECO:0000256" key="3">
    <source>
        <dbReference type="ARBA" id="ARBA00023027"/>
    </source>
</evidence>
<dbReference type="InterPro" id="IPR016160">
    <property type="entry name" value="Ald_DH_CS_CYS"/>
</dbReference>
<dbReference type="PIRSF" id="PIRSF036492">
    <property type="entry name" value="ALDH"/>
    <property type="match status" value="1"/>
</dbReference>
<name>A0AAD1R983_PELCU</name>
<dbReference type="InterPro" id="IPR015590">
    <property type="entry name" value="Aldehyde_DH_dom"/>
</dbReference>
<dbReference type="GO" id="GO:0004028">
    <property type="term" value="F:3-chloroallyl aldehyde dehydrogenase activity"/>
    <property type="evidence" value="ECO:0007669"/>
    <property type="project" value="TreeGrafter"/>
</dbReference>
<comment type="similarity">
    <text evidence="1 4 7">Belongs to the aldehyde dehydrogenase family.</text>
</comment>
<evidence type="ECO:0000256" key="4">
    <source>
        <dbReference type="PIRNR" id="PIRNR036492"/>
    </source>
</evidence>
<gene>
    <name evidence="9" type="ORF">PECUL_23A015765</name>
</gene>
<protein>
    <recommendedName>
        <fullName evidence="4">Aldehyde dehydrogenase</fullName>
    </recommendedName>
</protein>
<dbReference type="SUPFAM" id="SSF53720">
    <property type="entry name" value="ALDH-like"/>
    <property type="match status" value="1"/>
</dbReference>
<dbReference type="Gene3D" id="3.40.605.10">
    <property type="entry name" value="Aldehyde Dehydrogenase, Chain A, domain 1"/>
    <property type="match status" value="1"/>
</dbReference>
<reference evidence="9" key="1">
    <citation type="submission" date="2022-03" db="EMBL/GenBank/DDBJ databases">
        <authorList>
            <person name="Alioto T."/>
            <person name="Alioto T."/>
            <person name="Gomez Garrido J."/>
        </authorList>
    </citation>
    <scope>NUCLEOTIDE SEQUENCE</scope>
</reference>
<feature type="active site" evidence="5">
    <location>
        <position position="244"/>
    </location>
</feature>
<evidence type="ECO:0000313" key="10">
    <source>
        <dbReference type="Proteomes" id="UP001295444"/>
    </source>
</evidence>
<dbReference type="InterPro" id="IPR016163">
    <property type="entry name" value="Ald_DH_C"/>
</dbReference>
<dbReference type="PROSITE" id="PS00070">
    <property type="entry name" value="ALDEHYDE_DEHYDR_CYS"/>
    <property type="match status" value="1"/>
</dbReference>
<evidence type="ECO:0000256" key="2">
    <source>
        <dbReference type="ARBA" id="ARBA00023002"/>
    </source>
</evidence>
<keyword evidence="2 4" id="KW-0560">Oxidoreductase</keyword>
<proteinExistence type="inferred from homology"/>
<keyword evidence="3" id="KW-0520">NAD</keyword>
<dbReference type="GO" id="GO:0006081">
    <property type="term" value="P:aldehyde metabolic process"/>
    <property type="evidence" value="ECO:0007669"/>
    <property type="project" value="InterPro"/>
</dbReference>
<feature type="active site" evidence="5 6">
    <location>
        <position position="210"/>
    </location>
</feature>
<dbReference type="GO" id="GO:0005737">
    <property type="term" value="C:cytoplasm"/>
    <property type="evidence" value="ECO:0007669"/>
    <property type="project" value="TreeGrafter"/>
</dbReference>
<dbReference type="CDD" id="cd07132">
    <property type="entry name" value="ALDH_F3AB"/>
    <property type="match status" value="1"/>
</dbReference>
<evidence type="ECO:0000313" key="9">
    <source>
        <dbReference type="EMBL" id="CAH2226303.1"/>
    </source>
</evidence>
<dbReference type="GO" id="GO:0004029">
    <property type="term" value="F:aldehyde dehydrogenase (NAD+) activity"/>
    <property type="evidence" value="ECO:0007669"/>
    <property type="project" value="TreeGrafter"/>
</dbReference>
<dbReference type="InterPro" id="IPR016162">
    <property type="entry name" value="Ald_DH_N"/>
</dbReference>
<dbReference type="InterPro" id="IPR012394">
    <property type="entry name" value="Aldehyde_DH_NAD(P)"/>
</dbReference>